<name>A0ACC0WSR9_9STRA</name>
<evidence type="ECO:0000313" key="2">
    <source>
        <dbReference type="Proteomes" id="UP001163321"/>
    </source>
</evidence>
<dbReference type="Proteomes" id="UP001163321">
    <property type="component" value="Chromosome 1"/>
</dbReference>
<keyword evidence="2" id="KW-1185">Reference proteome</keyword>
<reference evidence="1 2" key="1">
    <citation type="journal article" date="2022" name="bioRxiv">
        <title>The genome of the oomycete Peronosclerospora sorghi, a cosmopolitan pathogen of maize and sorghum, is inflated with dispersed pseudogenes.</title>
        <authorList>
            <person name="Fletcher K."/>
            <person name="Martin F."/>
            <person name="Isakeit T."/>
            <person name="Cavanaugh K."/>
            <person name="Magill C."/>
            <person name="Michelmore R."/>
        </authorList>
    </citation>
    <scope>NUCLEOTIDE SEQUENCE [LARGE SCALE GENOMIC DNA]</scope>
    <source>
        <strain evidence="1">P6</strain>
    </source>
</reference>
<proteinExistence type="predicted"/>
<gene>
    <name evidence="1" type="ORF">PsorP6_000112</name>
</gene>
<accession>A0ACC0WSR9</accession>
<dbReference type="EMBL" id="CM047580">
    <property type="protein sequence ID" value="KAI9921647.1"/>
    <property type="molecule type" value="Genomic_DNA"/>
</dbReference>
<evidence type="ECO:0000313" key="1">
    <source>
        <dbReference type="EMBL" id="KAI9921647.1"/>
    </source>
</evidence>
<protein>
    <submittedName>
        <fullName evidence="1">Uncharacterized protein</fullName>
    </submittedName>
</protein>
<sequence>MRIPSGNGKPAFFQYMACAESSDMAVSNLDALLSLIVQYRSELSEEFENCDEEKTGKLSVQTWGIIMEDILDLSLDWKALQPQPLLTALDEDGLVPYKDFLDRYNAERAVRHTDKEGNGDPEREKQRSAFM</sequence>
<comment type="caution">
    <text evidence="1">The sequence shown here is derived from an EMBL/GenBank/DDBJ whole genome shotgun (WGS) entry which is preliminary data.</text>
</comment>
<organism evidence="1 2">
    <name type="scientific">Peronosclerospora sorghi</name>
    <dbReference type="NCBI Taxonomy" id="230839"/>
    <lineage>
        <taxon>Eukaryota</taxon>
        <taxon>Sar</taxon>
        <taxon>Stramenopiles</taxon>
        <taxon>Oomycota</taxon>
        <taxon>Peronosporomycetes</taxon>
        <taxon>Peronosporales</taxon>
        <taxon>Peronosporaceae</taxon>
        <taxon>Peronosclerospora</taxon>
    </lineage>
</organism>